<keyword evidence="4" id="KW-1185">Reference proteome</keyword>
<feature type="transmembrane region" description="Helical" evidence="1">
    <location>
        <begin position="261"/>
        <end position="280"/>
    </location>
</feature>
<protein>
    <submittedName>
        <fullName evidence="3">Uncharacterized protein</fullName>
    </submittedName>
</protein>
<proteinExistence type="predicted"/>
<feature type="transmembrane region" description="Helical" evidence="1">
    <location>
        <begin position="112"/>
        <end position="137"/>
    </location>
</feature>
<name>A0ABQ9KMM2_HEVBR</name>
<feature type="signal peptide" evidence="2">
    <location>
        <begin position="1"/>
        <end position="27"/>
    </location>
</feature>
<feature type="chain" id="PRO_5047522114" evidence="2">
    <location>
        <begin position="28"/>
        <end position="546"/>
    </location>
</feature>
<dbReference type="InterPro" id="IPR040283">
    <property type="entry name" value="DDB_G0292058-like"/>
</dbReference>
<sequence length="546" mass="60820">MLRNRSCSPLLLLFGGFVFSLLLRTSSSPTTLTLHLQTLNIPGAVSERVNGIFVPWETRRHLEEENSNSTLILAAQRTRRKDPLDNLNLYTGGYNISNKHYWASVSLTAAPFFIIAGIWFVLFGLSLAFICLCYCCCRREPYGYSRMCYALSLIFLIFFTVAAIVGCVVLYTGQEKFHSITTHTLDYVVNQANVTAENLRNVSDYLAAAKSISVDNVLLPGNVRNSIGDIETKINSSSSTLSSRTQKNSKDIQDGLDSMRLALIILAAVMLTLAFLGFLFSIVGMQCLVYFLVIVGWILVAGTFILCGVFLLVHNVVADTCVAMDEWVLNPTAKTAMDDIIPCVDNATAQATLQRTKEVTYQLVSVVDGIINNVSNRNFPPQAGPLYYNQSGPLMPVLCNPFNSDITERQCAAGEVDLNNATEAWKNYICQDQSGICKTSGRITPSLYNQMASAVNLSYGLRRYGPFLVNLEDCTFVRQTLTVITHSYCPNLRRYAEWIYVGLVMASAAVMLSLIFWVIYARERRHRVYTKQQLISRGLEGRDKAP</sequence>
<organism evidence="3 4">
    <name type="scientific">Hevea brasiliensis</name>
    <name type="common">Para rubber tree</name>
    <name type="synonym">Siphonia brasiliensis</name>
    <dbReference type="NCBI Taxonomy" id="3981"/>
    <lineage>
        <taxon>Eukaryota</taxon>
        <taxon>Viridiplantae</taxon>
        <taxon>Streptophyta</taxon>
        <taxon>Embryophyta</taxon>
        <taxon>Tracheophyta</taxon>
        <taxon>Spermatophyta</taxon>
        <taxon>Magnoliopsida</taxon>
        <taxon>eudicotyledons</taxon>
        <taxon>Gunneridae</taxon>
        <taxon>Pentapetalae</taxon>
        <taxon>rosids</taxon>
        <taxon>fabids</taxon>
        <taxon>Malpighiales</taxon>
        <taxon>Euphorbiaceae</taxon>
        <taxon>Crotonoideae</taxon>
        <taxon>Micrandreae</taxon>
        <taxon>Hevea</taxon>
    </lineage>
</organism>
<feature type="transmembrane region" description="Helical" evidence="1">
    <location>
        <begin position="498"/>
        <end position="521"/>
    </location>
</feature>
<keyword evidence="1" id="KW-1133">Transmembrane helix</keyword>
<dbReference type="PANTHER" id="PTHR31414:SF15">
    <property type="entry name" value="PLASMA MEMBRANE FUSION PROTEIN"/>
    <property type="match status" value="1"/>
</dbReference>
<evidence type="ECO:0000313" key="3">
    <source>
        <dbReference type="EMBL" id="KAJ9141064.1"/>
    </source>
</evidence>
<evidence type="ECO:0000256" key="2">
    <source>
        <dbReference type="SAM" id="SignalP"/>
    </source>
</evidence>
<feature type="transmembrane region" description="Helical" evidence="1">
    <location>
        <begin position="149"/>
        <end position="171"/>
    </location>
</feature>
<evidence type="ECO:0000313" key="4">
    <source>
        <dbReference type="Proteomes" id="UP001174677"/>
    </source>
</evidence>
<keyword evidence="1" id="KW-0472">Membrane</keyword>
<keyword evidence="1" id="KW-0812">Transmembrane</keyword>
<dbReference type="Proteomes" id="UP001174677">
    <property type="component" value="Chromosome 17"/>
</dbReference>
<gene>
    <name evidence="3" type="ORF">P3X46_031644</name>
</gene>
<comment type="caution">
    <text evidence="3">The sequence shown here is derived from an EMBL/GenBank/DDBJ whole genome shotgun (WGS) entry which is preliminary data.</text>
</comment>
<keyword evidence="2" id="KW-0732">Signal</keyword>
<reference evidence="3" key="1">
    <citation type="journal article" date="2023" name="Plant Biotechnol. J.">
        <title>Chromosome-level wild Hevea brasiliensis genome provides new tools for genomic-assisted breeding and valuable loci to elevate rubber yield.</title>
        <authorList>
            <person name="Cheng H."/>
            <person name="Song X."/>
            <person name="Hu Y."/>
            <person name="Wu T."/>
            <person name="Yang Q."/>
            <person name="An Z."/>
            <person name="Feng S."/>
            <person name="Deng Z."/>
            <person name="Wu W."/>
            <person name="Zeng X."/>
            <person name="Tu M."/>
            <person name="Wang X."/>
            <person name="Huang H."/>
        </authorList>
    </citation>
    <scope>NUCLEOTIDE SEQUENCE</scope>
    <source>
        <strain evidence="3">MT/VB/25A 57/8</strain>
    </source>
</reference>
<dbReference type="PANTHER" id="PTHR31414">
    <property type="entry name" value="TRANSMEMBRANE PROTEIN DDB_G0292058"/>
    <property type="match status" value="1"/>
</dbReference>
<accession>A0ABQ9KMM2</accession>
<feature type="transmembrane region" description="Helical" evidence="1">
    <location>
        <begin position="287"/>
        <end position="313"/>
    </location>
</feature>
<evidence type="ECO:0000256" key="1">
    <source>
        <dbReference type="SAM" id="Phobius"/>
    </source>
</evidence>
<dbReference type="EMBL" id="JARPOI010000017">
    <property type="protein sequence ID" value="KAJ9141064.1"/>
    <property type="molecule type" value="Genomic_DNA"/>
</dbReference>